<dbReference type="EMBL" id="JANRMI010000002">
    <property type="protein sequence ID" value="MDG0816430.1"/>
    <property type="molecule type" value="Genomic_DNA"/>
</dbReference>
<dbReference type="PROSITE" id="PS50943">
    <property type="entry name" value="HTH_CROC1"/>
    <property type="match status" value="1"/>
</dbReference>
<dbReference type="InterPro" id="IPR001387">
    <property type="entry name" value="Cro/C1-type_HTH"/>
</dbReference>
<dbReference type="SUPFAM" id="SSF47413">
    <property type="entry name" value="lambda repressor-like DNA-binding domains"/>
    <property type="match status" value="1"/>
</dbReference>
<organism evidence="2 3">
    <name type="scientific">Bdellovibrio svalbardensis</name>
    <dbReference type="NCBI Taxonomy" id="2972972"/>
    <lineage>
        <taxon>Bacteria</taxon>
        <taxon>Pseudomonadati</taxon>
        <taxon>Bdellovibrionota</taxon>
        <taxon>Bdellovibrionia</taxon>
        <taxon>Bdellovibrionales</taxon>
        <taxon>Pseudobdellovibrionaceae</taxon>
        <taxon>Bdellovibrio</taxon>
    </lineage>
</organism>
<reference evidence="2" key="1">
    <citation type="submission" date="2022-08" db="EMBL/GenBank/DDBJ databases">
        <title>Novel Bdellovibrio Species Isolated from Svalbard: Designation Bdellovibrio svalbardensis.</title>
        <authorList>
            <person name="Mitchell R.J."/>
            <person name="Choi S.Y."/>
        </authorList>
    </citation>
    <scope>NUCLEOTIDE SEQUENCE</scope>
    <source>
        <strain evidence="2">PAP01</strain>
    </source>
</reference>
<dbReference type="Gene3D" id="1.10.260.40">
    <property type="entry name" value="lambda repressor-like DNA-binding domains"/>
    <property type="match status" value="1"/>
</dbReference>
<feature type="domain" description="HTH cro/C1-type" evidence="1">
    <location>
        <begin position="27"/>
        <end position="81"/>
    </location>
</feature>
<protein>
    <submittedName>
        <fullName evidence="2">Helix-turn-helix domain-containing protein</fullName>
    </submittedName>
</protein>
<sequence>MRTKKKSDAVKFLESISDGPLTLGSVLNSLRLAEDMTQAQMAKKLRISTAHLSQIEKGHKFLSPERAQAFAKKLGHSPVMFVKYSLQDQLTRAKLPYKIVLEAS</sequence>
<evidence type="ECO:0000313" key="3">
    <source>
        <dbReference type="Proteomes" id="UP001152321"/>
    </source>
</evidence>
<proteinExistence type="predicted"/>
<dbReference type="CDD" id="cd00093">
    <property type="entry name" value="HTH_XRE"/>
    <property type="match status" value="1"/>
</dbReference>
<dbReference type="SMART" id="SM00530">
    <property type="entry name" value="HTH_XRE"/>
    <property type="match status" value="1"/>
</dbReference>
<dbReference type="InterPro" id="IPR010982">
    <property type="entry name" value="Lambda_DNA-bd_dom_sf"/>
</dbReference>
<keyword evidence="3" id="KW-1185">Reference proteome</keyword>
<dbReference type="Pfam" id="PF01381">
    <property type="entry name" value="HTH_3"/>
    <property type="match status" value="1"/>
</dbReference>
<dbReference type="RefSeq" id="WP_277577909.1">
    <property type="nucleotide sequence ID" value="NZ_JANRMI010000002.1"/>
</dbReference>
<gene>
    <name evidence="2" type="ORF">NWE73_08655</name>
</gene>
<evidence type="ECO:0000259" key="1">
    <source>
        <dbReference type="PROSITE" id="PS50943"/>
    </source>
</evidence>
<evidence type="ECO:0000313" key="2">
    <source>
        <dbReference type="EMBL" id="MDG0816430.1"/>
    </source>
</evidence>
<comment type="caution">
    <text evidence="2">The sequence shown here is derived from an EMBL/GenBank/DDBJ whole genome shotgun (WGS) entry which is preliminary data.</text>
</comment>
<accession>A0ABT6DHV3</accession>
<name>A0ABT6DHV3_9BACT</name>
<dbReference type="Proteomes" id="UP001152321">
    <property type="component" value="Unassembled WGS sequence"/>
</dbReference>